<name>A0A9N8PBG1_9PEZI</name>
<protein>
    <submittedName>
        <fullName evidence="1">Uncharacterized protein</fullName>
    </submittedName>
</protein>
<evidence type="ECO:0000313" key="1">
    <source>
        <dbReference type="EMBL" id="CAD0088690.1"/>
    </source>
</evidence>
<dbReference type="EMBL" id="CAIJEN010000007">
    <property type="protein sequence ID" value="CAD0088690.1"/>
    <property type="molecule type" value="Genomic_DNA"/>
</dbReference>
<dbReference type="AlphaFoldDB" id="A0A9N8PBG1"/>
<keyword evidence="2" id="KW-1185">Reference proteome</keyword>
<accession>A0A9N8PBG1</accession>
<dbReference type="Proteomes" id="UP000716446">
    <property type="component" value="Unassembled WGS sequence"/>
</dbReference>
<gene>
    <name evidence="1" type="ORF">AWRI4619_LOCUS5396</name>
</gene>
<organism evidence="1 2">
    <name type="scientific">Aureobasidium vineae</name>
    <dbReference type="NCBI Taxonomy" id="2773715"/>
    <lineage>
        <taxon>Eukaryota</taxon>
        <taxon>Fungi</taxon>
        <taxon>Dikarya</taxon>
        <taxon>Ascomycota</taxon>
        <taxon>Pezizomycotina</taxon>
        <taxon>Dothideomycetes</taxon>
        <taxon>Dothideomycetidae</taxon>
        <taxon>Dothideales</taxon>
        <taxon>Saccotheciaceae</taxon>
        <taxon>Aureobasidium</taxon>
    </lineage>
</organism>
<proteinExistence type="predicted"/>
<comment type="caution">
    <text evidence="1">The sequence shown here is derived from an EMBL/GenBank/DDBJ whole genome shotgun (WGS) entry which is preliminary data.</text>
</comment>
<reference evidence="1" key="1">
    <citation type="submission" date="2020-06" db="EMBL/GenBank/DDBJ databases">
        <authorList>
            <person name="Onetto C."/>
        </authorList>
    </citation>
    <scope>NUCLEOTIDE SEQUENCE</scope>
</reference>
<evidence type="ECO:0000313" key="2">
    <source>
        <dbReference type="Proteomes" id="UP000716446"/>
    </source>
</evidence>
<sequence>MTNIKSLPLELRSIIYDHALSDDHNIITDGIPALLKVCLEITREIYSNRKIVSTIHITHETTWSNVTDSPKHRCLDIMTRFNQKENAKGLLILFKPLTRGTTSRSDAGGILDPLQRIEDVFVGMRADLCCVSLSLACHNTLDSPLEVEIESGDMAY</sequence>